<dbReference type="PANTHER" id="PTHR32410:SF216">
    <property type="entry name" value="PHORBOL-ESTER_DAG-TYPE DOMAIN-CONTAINING PROTEIN"/>
    <property type="match status" value="1"/>
</dbReference>
<evidence type="ECO:0000313" key="6">
    <source>
        <dbReference type="Proteomes" id="UP000187203"/>
    </source>
</evidence>
<dbReference type="Proteomes" id="UP000187203">
    <property type="component" value="Unassembled WGS sequence"/>
</dbReference>
<keyword evidence="5" id="KW-0808">Transferase</keyword>
<feature type="domain" description="Phorbol-ester/DAG-type" evidence="4">
    <location>
        <begin position="549"/>
        <end position="601"/>
    </location>
</feature>
<organism evidence="5 6">
    <name type="scientific">Corchorus olitorius</name>
    <dbReference type="NCBI Taxonomy" id="93759"/>
    <lineage>
        <taxon>Eukaryota</taxon>
        <taxon>Viridiplantae</taxon>
        <taxon>Streptophyta</taxon>
        <taxon>Embryophyta</taxon>
        <taxon>Tracheophyta</taxon>
        <taxon>Spermatophyta</taxon>
        <taxon>Magnoliopsida</taxon>
        <taxon>eudicotyledons</taxon>
        <taxon>Gunneridae</taxon>
        <taxon>Pentapetalae</taxon>
        <taxon>rosids</taxon>
        <taxon>malvids</taxon>
        <taxon>Malvales</taxon>
        <taxon>Malvaceae</taxon>
        <taxon>Grewioideae</taxon>
        <taxon>Apeibeae</taxon>
        <taxon>Corchorus</taxon>
    </lineage>
</organism>
<dbReference type="EMBL" id="AWUE01014278">
    <property type="protein sequence ID" value="OMP04188.1"/>
    <property type="molecule type" value="Genomic_DNA"/>
</dbReference>
<accession>A0A1R3KAZ6</accession>
<dbReference type="InterPro" id="IPR004146">
    <property type="entry name" value="DC1"/>
</dbReference>
<keyword evidence="2" id="KW-0677">Repeat</keyword>
<dbReference type="PROSITE" id="PS50081">
    <property type="entry name" value="ZF_DAG_PE_2"/>
    <property type="match status" value="1"/>
</dbReference>
<comment type="caution">
    <text evidence="5">The sequence shown here is derived from an EMBL/GenBank/DDBJ whole genome shotgun (WGS) entry which is preliminary data.</text>
</comment>
<dbReference type="SUPFAM" id="SSF57889">
    <property type="entry name" value="Cysteine-rich domain"/>
    <property type="match status" value="6"/>
</dbReference>
<dbReference type="GO" id="GO:0016301">
    <property type="term" value="F:kinase activity"/>
    <property type="evidence" value="ECO:0007669"/>
    <property type="project" value="UniProtKB-KW"/>
</dbReference>
<proteinExistence type="predicted"/>
<dbReference type="InterPro" id="IPR053192">
    <property type="entry name" value="Vacuole_Formation_Reg"/>
</dbReference>
<evidence type="ECO:0000259" key="4">
    <source>
        <dbReference type="PROSITE" id="PS50081"/>
    </source>
</evidence>
<gene>
    <name evidence="5" type="ORF">COLO4_09858</name>
</gene>
<evidence type="ECO:0000256" key="1">
    <source>
        <dbReference type="ARBA" id="ARBA00022723"/>
    </source>
</evidence>
<dbReference type="InterPro" id="IPR002219">
    <property type="entry name" value="PKC_DAG/PE"/>
</dbReference>
<dbReference type="GO" id="GO:0046872">
    <property type="term" value="F:metal ion binding"/>
    <property type="evidence" value="ECO:0007669"/>
    <property type="project" value="UniProtKB-KW"/>
</dbReference>
<evidence type="ECO:0000256" key="3">
    <source>
        <dbReference type="ARBA" id="ARBA00022833"/>
    </source>
</evidence>
<protein>
    <submittedName>
        <fullName evidence="5">Protein kinase C-like, phorbol ester/diacylglycerol binding protein</fullName>
    </submittedName>
</protein>
<evidence type="ECO:0000256" key="2">
    <source>
        <dbReference type="ARBA" id="ARBA00022737"/>
    </source>
</evidence>
<dbReference type="AlphaFoldDB" id="A0A1R3KAZ6"/>
<dbReference type="STRING" id="93759.A0A1R3KAZ6"/>
<reference evidence="6" key="1">
    <citation type="submission" date="2013-09" db="EMBL/GenBank/DDBJ databases">
        <title>Corchorus olitorius genome sequencing.</title>
        <authorList>
            <person name="Alam M."/>
            <person name="Haque M.S."/>
            <person name="Islam M.S."/>
            <person name="Emdad E.M."/>
            <person name="Islam M.M."/>
            <person name="Ahmed B."/>
            <person name="Halim A."/>
            <person name="Hossen Q.M.M."/>
            <person name="Hossain M.Z."/>
            <person name="Ahmed R."/>
            <person name="Khan M.M."/>
            <person name="Islam R."/>
            <person name="Rashid M.M."/>
            <person name="Khan S.A."/>
            <person name="Rahman M.S."/>
            <person name="Alam M."/>
            <person name="Yahiya A.S."/>
            <person name="Khan M.S."/>
            <person name="Azam M.S."/>
            <person name="Haque T."/>
            <person name="Lashkar M.Z.H."/>
            <person name="Akhand A.I."/>
            <person name="Morshed G."/>
            <person name="Roy S."/>
            <person name="Uddin K.S."/>
            <person name="Rabeya T."/>
            <person name="Hossain A.S."/>
            <person name="Chowdhury A."/>
            <person name="Snigdha A.R."/>
            <person name="Mortoza M.S."/>
            <person name="Matin S.A."/>
            <person name="Hoque S.M.E."/>
            <person name="Islam M.K."/>
            <person name="Roy D.K."/>
            <person name="Haider R."/>
            <person name="Moosa M.M."/>
            <person name="Elias S.M."/>
            <person name="Hasan A.M."/>
            <person name="Jahan S."/>
            <person name="Shafiuddin M."/>
            <person name="Mahmood N."/>
            <person name="Shommy N.S."/>
        </authorList>
    </citation>
    <scope>NUCLEOTIDE SEQUENCE [LARGE SCALE GENOMIC DNA]</scope>
    <source>
        <strain evidence="6">cv. O-4</strain>
    </source>
</reference>
<dbReference type="SMART" id="SM00109">
    <property type="entry name" value="C1"/>
    <property type="match status" value="3"/>
</dbReference>
<dbReference type="PANTHER" id="PTHR32410">
    <property type="entry name" value="CYSTEINE/HISTIDINE-RICH C1 DOMAIN FAMILY PROTEIN"/>
    <property type="match status" value="1"/>
</dbReference>
<dbReference type="InterPro" id="IPR046349">
    <property type="entry name" value="C1-like_sf"/>
</dbReference>
<evidence type="ECO:0000313" key="5">
    <source>
        <dbReference type="EMBL" id="OMP04188.1"/>
    </source>
</evidence>
<keyword evidence="5" id="KW-0418">Kinase</keyword>
<dbReference type="OrthoDB" id="938199at2759"/>
<keyword evidence="3" id="KW-0862">Zinc</keyword>
<keyword evidence="1" id="KW-0479">Metal-binding</keyword>
<dbReference type="Pfam" id="PF03107">
    <property type="entry name" value="C1_2"/>
    <property type="match status" value="3"/>
</dbReference>
<sequence length="601" mass="69831">MYKCSSNYCYFRLDIKCALLLHNIDENFNFRELKHFGHQHPLTLIENPDDQLVSRADCYRCRKPLVESLYVCLQSECRFYLHKKCAKLPALVDHPCHPSHPFILQCPSRNLPSCKVCEEDEYVGLFLRCSPCKLDIHIKCAWPPPIIEDRSHHDHPFLRFFRTDMFTCNACGVDGNYFSYICPICNIQVHPNCTSLPHIIKTTRHHHRIIHKYFLQSNQKEVDCQICFTQVKTKHGSFSCLKQDCNFVAHVKCAMEDDMYDVIDENEEEEEESSDEKLGSMITSVIERNQNGDATKIQHSCHAQHVLTLLSSIDEDDALDLDDKHCDGCMLSMSTCNSSFYSCCEAECDFLLHKTCAELPRIMHLWFQRGPCTLESVDFFFCGRCDRLYSGFAYKSDEGRPYCLRCARVNSHSLTFPGHPHTLVFDFKFRGKCNGCGARCDDDGAFKCYRGKDCTNKFGLDFACITLPETTRHKCDQHLLTLAFHEKKQQDPEQHYCDVCEEKRDPNLWFYHCAICDKSAHPTCVLGEYPFFNKKKMIGSTLPNLFSHPHEHDLNFVKKMDEICSHCGNLIWEDIAVECKHCNYIIHFECCEPYPWRQVIC</sequence>
<keyword evidence="6" id="KW-1185">Reference proteome</keyword>
<name>A0A1R3KAZ6_9ROSI</name>